<organism evidence="1 2">
    <name type="scientific">Campylobacter canadensis</name>
    <dbReference type="NCBI Taxonomy" id="449520"/>
    <lineage>
        <taxon>Bacteria</taxon>
        <taxon>Pseudomonadati</taxon>
        <taxon>Campylobacterota</taxon>
        <taxon>Epsilonproteobacteria</taxon>
        <taxon>Campylobacterales</taxon>
        <taxon>Campylobacteraceae</taxon>
        <taxon>Campylobacter</taxon>
    </lineage>
</organism>
<evidence type="ECO:0000313" key="2">
    <source>
        <dbReference type="Proteomes" id="UP000786183"/>
    </source>
</evidence>
<dbReference type="EMBL" id="JACGBB010000002">
    <property type="protein sequence ID" value="MBZ7986778.1"/>
    <property type="molecule type" value="Genomic_DNA"/>
</dbReference>
<reference evidence="1 2" key="1">
    <citation type="submission" date="2020-07" db="EMBL/GenBank/DDBJ databases">
        <title>Transfer of Campylobacter canadensis to the novel genus Avispirillum gen. nov., that also includes two novel species recovered from migratory waterfowl: Avispirillum anseris sp. nov. and Avispirillum brantae sp. nov.</title>
        <authorList>
            <person name="Miller W.G."/>
            <person name="Chapman M.H."/>
            <person name="Yee E."/>
            <person name="Inglis G.D."/>
        </authorList>
    </citation>
    <scope>NUCLEOTIDE SEQUENCE [LARGE SCALE GENOMIC DNA]</scope>
    <source>
        <strain evidence="1 2">L283</strain>
    </source>
</reference>
<accession>A0ABS7WPT3</accession>
<dbReference type="RefSeq" id="WP_224325134.1">
    <property type="nucleotide sequence ID" value="NZ_JACGBB010000002.1"/>
</dbReference>
<sequence length="118" mass="13677">MKILFSKISKVNYPFKLDLDNMSLVGFLKRENEQIVNLEAKMSGTFMYLCAKCGCELELNIDEDIKLSLSDGVYKDIDNQLSDTMEFFNAEIDLLEILESELNLYLSDNFYCLNCEKE</sequence>
<gene>
    <name evidence="1" type="ORF">AVCANL283_01430</name>
</gene>
<keyword evidence="2" id="KW-1185">Reference proteome</keyword>
<proteinExistence type="predicted"/>
<name>A0ABS7WPT3_9BACT</name>
<protein>
    <recommendedName>
        <fullName evidence="3">DUF177 domain-containing protein</fullName>
    </recommendedName>
</protein>
<evidence type="ECO:0008006" key="3">
    <source>
        <dbReference type="Google" id="ProtNLM"/>
    </source>
</evidence>
<comment type="caution">
    <text evidence="1">The sequence shown here is derived from an EMBL/GenBank/DDBJ whole genome shotgun (WGS) entry which is preliminary data.</text>
</comment>
<evidence type="ECO:0000313" key="1">
    <source>
        <dbReference type="EMBL" id="MBZ7986778.1"/>
    </source>
</evidence>
<dbReference type="Proteomes" id="UP000786183">
    <property type="component" value="Unassembled WGS sequence"/>
</dbReference>